<dbReference type="InterPro" id="IPR032675">
    <property type="entry name" value="LRR_dom_sf"/>
</dbReference>
<dbReference type="SUPFAM" id="SSF48371">
    <property type="entry name" value="ARM repeat"/>
    <property type="match status" value="1"/>
</dbReference>
<dbReference type="Gene3D" id="1.25.10.10">
    <property type="entry name" value="Leucine-rich Repeat Variant"/>
    <property type="match status" value="2"/>
</dbReference>
<dbReference type="Pfam" id="PF00514">
    <property type="entry name" value="Arm"/>
    <property type="match status" value="1"/>
</dbReference>
<dbReference type="AlphaFoldDB" id="A0A6J0NTD2"/>
<dbReference type="InterPro" id="IPR000225">
    <property type="entry name" value="Armadillo"/>
</dbReference>
<dbReference type="InterPro" id="IPR001810">
    <property type="entry name" value="F-box_dom"/>
</dbReference>
<reference evidence="2" key="1">
    <citation type="submission" date="2025-08" db="UniProtKB">
        <authorList>
            <consortium name="RefSeq"/>
        </authorList>
    </citation>
    <scope>IDENTIFICATION</scope>
    <source>
        <tissue evidence="2">Leaf</tissue>
    </source>
</reference>
<evidence type="ECO:0000313" key="2">
    <source>
        <dbReference type="RefSeq" id="XP_018488045.1"/>
    </source>
</evidence>
<organism evidence="1 2">
    <name type="scientific">Raphanus sativus</name>
    <name type="common">Radish</name>
    <name type="synonym">Raphanus raphanistrum var. sativus</name>
    <dbReference type="NCBI Taxonomy" id="3726"/>
    <lineage>
        <taxon>Eukaryota</taxon>
        <taxon>Viridiplantae</taxon>
        <taxon>Streptophyta</taxon>
        <taxon>Embryophyta</taxon>
        <taxon>Tracheophyta</taxon>
        <taxon>Spermatophyta</taxon>
        <taxon>Magnoliopsida</taxon>
        <taxon>eudicotyledons</taxon>
        <taxon>Gunneridae</taxon>
        <taxon>Pentapetalae</taxon>
        <taxon>rosids</taxon>
        <taxon>malvids</taxon>
        <taxon>Brassicales</taxon>
        <taxon>Brassicaceae</taxon>
        <taxon>Brassiceae</taxon>
        <taxon>Raphanus</taxon>
    </lineage>
</organism>
<sequence length="891" mass="96959">MNSRVRKRVDEDAKYMNPRVRQRVEDVVPKVQESLDWTSMSYDLTLHVFTLLDNRDRASLASTCKAWRSIGASAYLWSSLDLRAYRFTLSVAASLANRCADLQKVRFRGLHSPAAMVNLKAKKLREISGEGCENVTDAKLSMIIARHEALEVLQLGPGFGERITSEAINIIAICCPKLKTLRVSGMRNVSSDAILSLSEHCPQLTDVGFLDCLHIHEVALGEVVSLRYIAVTGTSNINWRIAAESWEKLPNLTGLDVSRTSIDHVAVSRLLTSSQSLKVVCALNCPLLDNVADFDPDRFGGKLLIAMFNNTLNGMTSLFEDNSKMLKEETMHWLEWSLSRMLLNFAENNLLGLNSFWQSHGAKLFIRLMQSTQEDVQERSTTGLAAFMHVGDEAGKSAEAVMRDGGIPVLLKLAKSLNEGFQSEAAKAIVTLSLNPDTAKAVAEEGGVNVLLGLAKSKNRLVAQEAAEGLWNLSLGDAYKAIAEAGGVNVLMELLSRWSYGYGRLMERAAGAIANLAGDDKCSMEVARAGGVHALVGLARDCTYEGAKAQAARGLANLASYDDSNINNASIGQEPDALETLLMLTRSHHGGVKQEAAGALWRLAYDEKNRELIASLGGVEALVELARSCIHEPWVLQESAAGALWGLAHSDEQSTEIGKQGGIPPLIALGKFNAGGVHENVAGALWTLSFNHGNAVRIVEDRGVQMLVRICTYSASKLARFLASLALAYIFDGSLDDRPKRTSKSVCSAKVRTSALKCIESFIKNFKVPQIFASAASSTTPSMLAQVSEKLRIPGADNLRCSGEEIGRIVTMLQNPSPELKNFAAFALLQFTIPEASHAKHNASLMHNDGHVRNLRSAAAATRISSKANTFLKIVLRNLEHYQSECSKENK</sequence>
<gene>
    <name evidence="2" type="primary">LOC108858656</name>
</gene>
<dbReference type="PANTHER" id="PTHR46976">
    <property type="entry name" value="PROTEIN ARABIDILLO 1"/>
    <property type="match status" value="1"/>
</dbReference>
<dbReference type="KEGG" id="rsz:108858656"/>
<dbReference type="SMART" id="SM00185">
    <property type="entry name" value="ARM"/>
    <property type="match status" value="7"/>
</dbReference>
<dbReference type="PANTHER" id="PTHR46976:SF5">
    <property type="entry name" value="F-BOX DOMAIN-CONTAINING PROTEIN"/>
    <property type="match status" value="1"/>
</dbReference>
<dbReference type="Proteomes" id="UP000504610">
    <property type="component" value="Unplaced"/>
</dbReference>
<dbReference type="InterPro" id="IPR016024">
    <property type="entry name" value="ARM-type_fold"/>
</dbReference>
<dbReference type="SMART" id="SM00367">
    <property type="entry name" value="LRR_CC"/>
    <property type="match status" value="3"/>
</dbReference>
<name>A0A6J0NTD2_RAPSA</name>
<dbReference type="SMART" id="SM00256">
    <property type="entry name" value="FBOX"/>
    <property type="match status" value="1"/>
</dbReference>
<dbReference type="OrthoDB" id="7537227at2759"/>
<dbReference type="InterPro" id="IPR006553">
    <property type="entry name" value="Leu-rich_rpt_Cys-con_subtyp"/>
</dbReference>
<dbReference type="InterPro" id="IPR011989">
    <property type="entry name" value="ARM-like"/>
</dbReference>
<protein>
    <submittedName>
        <fullName evidence="2">Protein ARABIDILLO 2-like</fullName>
    </submittedName>
</protein>
<dbReference type="Pfam" id="PF12937">
    <property type="entry name" value="F-box-like"/>
    <property type="match status" value="1"/>
</dbReference>
<dbReference type="GeneID" id="108858656"/>
<evidence type="ECO:0000313" key="1">
    <source>
        <dbReference type="Proteomes" id="UP000504610"/>
    </source>
</evidence>
<keyword evidence="1" id="KW-1185">Reference proteome</keyword>
<accession>A0A6J0NTD2</accession>
<proteinExistence type="predicted"/>
<dbReference type="SUPFAM" id="SSF52047">
    <property type="entry name" value="RNI-like"/>
    <property type="match status" value="1"/>
</dbReference>
<dbReference type="RefSeq" id="XP_018488045.1">
    <property type="nucleotide sequence ID" value="XM_018632543.2"/>
</dbReference>
<dbReference type="PROSITE" id="PS50176">
    <property type="entry name" value="ARM_REPEAT"/>
    <property type="match status" value="4"/>
</dbReference>
<dbReference type="Gene3D" id="3.80.10.10">
    <property type="entry name" value="Ribonuclease Inhibitor"/>
    <property type="match status" value="1"/>
</dbReference>